<gene>
    <name evidence="2" type="ORF">GNLVRS02_ARAD1D26972g</name>
</gene>
<feature type="region of interest" description="Disordered" evidence="1">
    <location>
        <begin position="1"/>
        <end position="24"/>
    </location>
</feature>
<dbReference type="AlphaFoldDB" id="A0A060TAH1"/>
<name>A0A060TAH1_BLAAD</name>
<dbReference type="EMBL" id="HG937694">
    <property type="protein sequence ID" value="CDP38100.1"/>
    <property type="molecule type" value="Genomic_DNA"/>
</dbReference>
<organism evidence="2">
    <name type="scientific">Blastobotrys adeninivorans</name>
    <name type="common">Yeast</name>
    <name type="synonym">Arxula adeninivorans</name>
    <dbReference type="NCBI Taxonomy" id="409370"/>
    <lineage>
        <taxon>Eukaryota</taxon>
        <taxon>Fungi</taxon>
        <taxon>Dikarya</taxon>
        <taxon>Ascomycota</taxon>
        <taxon>Saccharomycotina</taxon>
        <taxon>Dipodascomycetes</taxon>
        <taxon>Dipodascales</taxon>
        <taxon>Trichomonascaceae</taxon>
        <taxon>Blastobotrys</taxon>
    </lineage>
</organism>
<proteinExistence type="predicted"/>
<sequence>MSTKTSSSQGRQAHDEYPPFGNKRHLGNAAVVARFPGQSTPKVVANVPCNIHTMIPPPKQKAPAGSGTSVKVSLPPSQCPSAYCSDSSRSPSPDATLRKSTQTPSSIYQRYEKEEPPSFYPRFYPMPPMDMPMEFAMDMTKQPLVPPAPIDPGDGSMPLMPPMPMLMPMEPIPPPPPFAYGSADMFVPPEPMFVPMYPFYPV</sequence>
<accession>A0A060TAH1</accession>
<evidence type="ECO:0000313" key="2">
    <source>
        <dbReference type="EMBL" id="CDP38100.1"/>
    </source>
</evidence>
<reference evidence="2" key="1">
    <citation type="submission" date="2014-02" db="EMBL/GenBank/DDBJ databases">
        <authorList>
            <person name="Genoscope - CEA"/>
        </authorList>
    </citation>
    <scope>NUCLEOTIDE SEQUENCE</scope>
    <source>
        <strain evidence="2">LS3</strain>
    </source>
</reference>
<protein>
    <submittedName>
        <fullName evidence="2">ARAD1D26972p</fullName>
    </submittedName>
</protein>
<evidence type="ECO:0000256" key="1">
    <source>
        <dbReference type="SAM" id="MobiDB-lite"/>
    </source>
</evidence>
<feature type="compositionally biased region" description="Polar residues" evidence="1">
    <location>
        <begin position="1"/>
        <end position="11"/>
    </location>
</feature>
<feature type="compositionally biased region" description="Polar residues" evidence="1">
    <location>
        <begin position="66"/>
        <end position="108"/>
    </location>
</feature>
<feature type="region of interest" description="Disordered" evidence="1">
    <location>
        <begin position="50"/>
        <end position="111"/>
    </location>
</feature>
<reference evidence="2" key="2">
    <citation type="submission" date="2014-06" db="EMBL/GenBank/DDBJ databases">
        <title>The complete genome of Blastobotrys (Arxula) adeninivorans LS3 - a yeast of biotechnological interest.</title>
        <authorList>
            <person name="Kunze G."/>
            <person name="Gaillardin C."/>
            <person name="Czernicka M."/>
            <person name="Durrens P."/>
            <person name="Martin T."/>
            <person name="Boer E."/>
            <person name="Gabaldon T."/>
            <person name="Cruz J."/>
            <person name="Talla E."/>
            <person name="Marck C."/>
            <person name="Goffeau A."/>
            <person name="Barbe V."/>
            <person name="Baret P."/>
            <person name="Baronian K."/>
            <person name="Beier S."/>
            <person name="Bleykasten C."/>
            <person name="Bode R."/>
            <person name="Casaregola S."/>
            <person name="Despons L."/>
            <person name="Fairhead C."/>
            <person name="Giersberg M."/>
            <person name="Gierski P."/>
            <person name="Hahnel U."/>
            <person name="Hartmann A."/>
            <person name="Jankowska D."/>
            <person name="Jubin C."/>
            <person name="Jung P."/>
            <person name="Lafontaine I."/>
            <person name="Leh-Louis V."/>
            <person name="Lemaire M."/>
            <person name="Marcet-Houben M."/>
            <person name="Mascher M."/>
            <person name="Morel G."/>
            <person name="Richard G.-F."/>
            <person name="Riechen J."/>
            <person name="Sacerdot C."/>
            <person name="Sarkar A."/>
            <person name="Savel G."/>
            <person name="Schacherer J."/>
            <person name="Sherman D."/>
            <person name="Straub M.-L."/>
            <person name="Stein N."/>
            <person name="Thierry A."/>
            <person name="Trautwein-Schult A."/>
            <person name="Westhof E."/>
            <person name="Worch S."/>
            <person name="Dujon B."/>
            <person name="Souciet J.-L."/>
            <person name="Wincker P."/>
            <person name="Scholz U."/>
            <person name="Neuveglise N."/>
        </authorList>
    </citation>
    <scope>NUCLEOTIDE SEQUENCE</scope>
    <source>
        <strain evidence="2">LS3</strain>
    </source>
</reference>